<organism evidence="2 3">
    <name type="scientific">Euplotes crassus</name>
    <dbReference type="NCBI Taxonomy" id="5936"/>
    <lineage>
        <taxon>Eukaryota</taxon>
        <taxon>Sar</taxon>
        <taxon>Alveolata</taxon>
        <taxon>Ciliophora</taxon>
        <taxon>Intramacronucleata</taxon>
        <taxon>Spirotrichea</taxon>
        <taxon>Hypotrichia</taxon>
        <taxon>Euplotida</taxon>
        <taxon>Euplotidae</taxon>
        <taxon>Moneuplotes</taxon>
    </lineage>
</organism>
<dbReference type="AlphaFoldDB" id="A0AAD2D5A8"/>
<reference evidence="2" key="1">
    <citation type="submission" date="2023-07" db="EMBL/GenBank/DDBJ databases">
        <authorList>
            <consortium name="AG Swart"/>
            <person name="Singh M."/>
            <person name="Singh A."/>
            <person name="Seah K."/>
            <person name="Emmerich C."/>
        </authorList>
    </citation>
    <scope>NUCLEOTIDE SEQUENCE</scope>
    <source>
        <strain evidence="2">DP1</strain>
    </source>
</reference>
<gene>
    <name evidence="2" type="ORF">ECRASSUSDP1_LOCUS22421</name>
</gene>
<dbReference type="EMBL" id="CAMPGE010022992">
    <property type="protein sequence ID" value="CAI2380977.1"/>
    <property type="molecule type" value="Genomic_DNA"/>
</dbReference>
<feature type="compositionally biased region" description="Basic residues" evidence="1">
    <location>
        <begin position="73"/>
        <end position="83"/>
    </location>
</feature>
<protein>
    <submittedName>
        <fullName evidence="2">Uncharacterized protein</fullName>
    </submittedName>
</protein>
<name>A0AAD2D5A8_EUPCR</name>
<feature type="region of interest" description="Disordered" evidence="1">
    <location>
        <begin position="70"/>
        <end position="93"/>
    </location>
</feature>
<feature type="compositionally biased region" description="Polar residues" evidence="1">
    <location>
        <begin position="84"/>
        <end position="93"/>
    </location>
</feature>
<proteinExistence type="predicted"/>
<keyword evidence="3" id="KW-1185">Reference proteome</keyword>
<sequence>MYGQKREAELPPLIKHEIIYIQNSTSEIDKLCKETSDYITELKRHNAKERIKNLRKELKHIGINKSFVSSLSKKTHKRRKRHLSLTSSKKSSQDISLLAYKRYSKKQLHEEYGAKFSSPYSLSSAGHSFSLPKHFKDIVIETKQIKGRKIRVPL</sequence>
<evidence type="ECO:0000256" key="1">
    <source>
        <dbReference type="SAM" id="MobiDB-lite"/>
    </source>
</evidence>
<accession>A0AAD2D5A8</accession>
<comment type="caution">
    <text evidence="2">The sequence shown here is derived from an EMBL/GenBank/DDBJ whole genome shotgun (WGS) entry which is preliminary data.</text>
</comment>
<evidence type="ECO:0000313" key="3">
    <source>
        <dbReference type="Proteomes" id="UP001295684"/>
    </source>
</evidence>
<dbReference type="Proteomes" id="UP001295684">
    <property type="component" value="Unassembled WGS sequence"/>
</dbReference>
<evidence type="ECO:0000313" key="2">
    <source>
        <dbReference type="EMBL" id="CAI2380977.1"/>
    </source>
</evidence>